<dbReference type="InterPro" id="IPR050563">
    <property type="entry name" value="4-hydroxybenzoyl-CoA_TE"/>
</dbReference>
<evidence type="ECO:0000313" key="3">
    <source>
        <dbReference type="EMBL" id="POS00862.1"/>
    </source>
</evidence>
<proteinExistence type="inferred from homology"/>
<evidence type="ECO:0000313" key="4">
    <source>
        <dbReference type="Proteomes" id="UP000237056"/>
    </source>
</evidence>
<dbReference type="Gene3D" id="3.10.129.10">
    <property type="entry name" value="Hotdog Thioesterase"/>
    <property type="match status" value="1"/>
</dbReference>
<dbReference type="PIRSF" id="PIRSF003230">
    <property type="entry name" value="YbgC"/>
    <property type="match status" value="1"/>
</dbReference>
<dbReference type="SUPFAM" id="SSF54637">
    <property type="entry name" value="Thioesterase/thiol ester dehydrase-isomerase"/>
    <property type="match status" value="1"/>
</dbReference>
<dbReference type="AlphaFoldDB" id="A0A2S4N539"/>
<dbReference type="GO" id="GO:0047617">
    <property type="term" value="F:fatty acyl-CoA hydrolase activity"/>
    <property type="evidence" value="ECO:0007669"/>
    <property type="project" value="TreeGrafter"/>
</dbReference>
<dbReference type="NCBIfam" id="TIGR00051">
    <property type="entry name" value="YbgC/FadM family acyl-CoA thioesterase"/>
    <property type="match status" value="1"/>
</dbReference>
<dbReference type="RefSeq" id="WP_103726947.1">
    <property type="nucleotide sequence ID" value="NZ_PQNY01000019.1"/>
</dbReference>
<dbReference type="PROSITE" id="PS01328">
    <property type="entry name" value="4HBCOA_THIOESTERASE"/>
    <property type="match status" value="1"/>
</dbReference>
<protein>
    <submittedName>
        <fullName evidence="3">Acyl-CoA thioester hydrolase</fullName>
    </submittedName>
</protein>
<comment type="caution">
    <text evidence="3">The sequence shown here is derived from an EMBL/GenBank/DDBJ whole genome shotgun (WGS) entry which is preliminary data.</text>
</comment>
<dbReference type="Pfam" id="PF13279">
    <property type="entry name" value="4HBT_2"/>
    <property type="match status" value="1"/>
</dbReference>
<dbReference type="InterPro" id="IPR008272">
    <property type="entry name" value="HB-CoA_thioesterase_AS"/>
</dbReference>
<organism evidence="3 4">
    <name type="scientific">Flavobacterium croceum DSM 17960</name>
    <dbReference type="NCBI Taxonomy" id="1121886"/>
    <lineage>
        <taxon>Bacteria</taxon>
        <taxon>Pseudomonadati</taxon>
        <taxon>Bacteroidota</taxon>
        <taxon>Flavobacteriia</taxon>
        <taxon>Flavobacteriales</taxon>
        <taxon>Flavobacteriaceae</taxon>
        <taxon>Flavobacterium</taxon>
    </lineage>
</organism>
<comment type="similarity">
    <text evidence="1">Belongs to the 4-hydroxybenzoyl-CoA thioesterase family.</text>
</comment>
<dbReference type="CDD" id="cd00586">
    <property type="entry name" value="4HBT"/>
    <property type="match status" value="1"/>
</dbReference>
<keyword evidence="4" id="KW-1185">Reference proteome</keyword>
<accession>A0A2S4N539</accession>
<evidence type="ECO:0000256" key="2">
    <source>
        <dbReference type="ARBA" id="ARBA00022801"/>
    </source>
</evidence>
<reference evidence="3 4" key="1">
    <citation type="submission" date="2018-01" db="EMBL/GenBank/DDBJ databases">
        <title>Genomic Encyclopedia of Type Strains, Phase I: the one thousand microbial genomes (KMG-I) project.</title>
        <authorList>
            <person name="Goeker M."/>
        </authorList>
    </citation>
    <scope>NUCLEOTIDE SEQUENCE [LARGE SCALE GENOMIC DNA]</scope>
    <source>
        <strain evidence="3 4">DSM 17960</strain>
    </source>
</reference>
<dbReference type="Proteomes" id="UP000237056">
    <property type="component" value="Unassembled WGS sequence"/>
</dbReference>
<keyword evidence="2 3" id="KW-0378">Hydrolase</keyword>
<dbReference type="PANTHER" id="PTHR31793:SF27">
    <property type="entry name" value="NOVEL THIOESTERASE SUPERFAMILY DOMAIN AND SAPOSIN A-TYPE DOMAIN CONTAINING PROTEIN (0610012H03RIK)"/>
    <property type="match status" value="1"/>
</dbReference>
<evidence type="ECO:0000256" key="1">
    <source>
        <dbReference type="ARBA" id="ARBA00005953"/>
    </source>
</evidence>
<dbReference type="EMBL" id="PQNY01000019">
    <property type="protein sequence ID" value="POS00862.1"/>
    <property type="molecule type" value="Genomic_DNA"/>
</dbReference>
<dbReference type="InterPro" id="IPR006684">
    <property type="entry name" value="YbgC/YbaW"/>
</dbReference>
<dbReference type="InterPro" id="IPR029069">
    <property type="entry name" value="HotDog_dom_sf"/>
</dbReference>
<name>A0A2S4N539_9FLAO</name>
<dbReference type="OrthoDB" id="9800856at2"/>
<gene>
    <name evidence="3" type="ORF">Q361_11920</name>
</gene>
<sequence>MISHEIQVRVRYSETDQMGVVYHGNYAPYFEMGRVEWLRNMGISYKWMEENGIMLPVVSLTMNYKKPARYDDLLTIRTILKSQTSVKIEFDYEIYNENEELLTTGYSMLVFVDMKTGKPTLPPEYVVALLHQ</sequence>
<dbReference type="PANTHER" id="PTHR31793">
    <property type="entry name" value="4-HYDROXYBENZOYL-COA THIOESTERASE FAMILY MEMBER"/>
    <property type="match status" value="1"/>
</dbReference>